<proteinExistence type="predicted"/>
<evidence type="ECO:0000256" key="1">
    <source>
        <dbReference type="SAM" id="Phobius"/>
    </source>
</evidence>
<name>A0A1S2LK72_9BACI</name>
<dbReference type="Proteomes" id="UP000180098">
    <property type="component" value="Unassembled WGS sequence"/>
</dbReference>
<sequence length="119" mass="12921">MSGKALFYGFVTGSIIGGAITLLSTPKSGSDVQKMIGSNVNGLIDSLSNVREQTMELKNKVEIAAKEGATTIKTVSTDVQNSIKEWKKDVEPTVADIQRSIEELHETIDQLESEIKKPL</sequence>
<evidence type="ECO:0000313" key="3">
    <source>
        <dbReference type="Proteomes" id="UP000180098"/>
    </source>
</evidence>
<comment type="caution">
    <text evidence="2">The sequence shown here is derived from an EMBL/GenBank/DDBJ whole genome shotgun (WGS) entry which is preliminary data.</text>
</comment>
<dbReference type="InterPro" id="IPR052928">
    <property type="entry name" value="Desiccation-related_membrane"/>
</dbReference>
<protein>
    <recommendedName>
        <fullName evidence="4">Gas vesicle protein</fullName>
    </recommendedName>
</protein>
<dbReference type="EMBL" id="MLQQ01000025">
    <property type="protein sequence ID" value="OIJ11875.1"/>
    <property type="molecule type" value="Genomic_DNA"/>
</dbReference>
<evidence type="ECO:0000313" key="2">
    <source>
        <dbReference type="EMBL" id="OIJ11875.1"/>
    </source>
</evidence>
<keyword evidence="3" id="KW-1185">Reference proteome</keyword>
<dbReference type="PANTHER" id="PTHR35792">
    <property type="entry name" value="GENERAL STRESS PROTEIN"/>
    <property type="match status" value="1"/>
</dbReference>
<dbReference type="AlphaFoldDB" id="A0A1S2LK72"/>
<organism evidence="2 3">
    <name type="scientific">Anaerobacillus arseniciselenatis</name>
    <dbReference type="NCBI Taxonomy" id="85682"/>
    <lineage>
        <taxon>Bacteria</taxon>
        <taxon>Bacillati</taxon>
        <taxon>Bacillota</taxon>
        <taxon>Bacilli</taxon>
        <taxon>Bacillales</taxon>
        <taxon>Bacillaceae</taxon>
        <taxon>Anaerobacillus</taxon>
    </lineage>
</organism>
<keyword evidence="1" id="KW-0812">Transmembrane</keyword>
<accession>A0A1S2LK72</accession>
<dbReference type="InterPro" id="IPR024623">
    <property type="entry name" value="YtxH"/>
</dbReference>
<gene>
    <name evidence="2" type="ORF">BKP35_11290</name>
</gene>
<keyword evidence="1" id="KW-0472">Membrane</keyword>
<feature type="transmembrane region" description="Helical" evidence="1">
    <location>
        <begin position="6"/>
        <end position="25"/>
    </location>
</feature>
<dbReference type="RefSeq" id="WP_071313453.1">
    <property type="nucleotide sequence ID" value="NZ_MLQQ01000025.1"/>
</dbReference>
<evidence type="ECO:0008006" key="4">
    <source>
        <dbReference type="Google" id="ProtNLM"/>
    </source>
</evidence>
<reference evidence="2 3" key="1">
    <citation type="submission" date="2016-10" db="EMBL/GenBank/DDBJ databases">
        <title>Draft genome sequences of four alkaliphilic bacteria belonging to the Anaerobacillus genus.</title>
        <authorList>
            <person name="Bassil N.M."/>
            <person name="Lloyd J.R."/>
        </authorList>
    </citation>
    <scope>NUCLEOTIDE SEQUENCE [LARGE SCALE GENOMIC DNA]</scope>
    <source>
        <strain evidence="2 3">DSM 15340</strain>
    </source>
</reference>
<dbReference type="PANTHER" id="PTHR35792:SF3">
    <property type="entry name" value="IG HYPOTHETICAL 17707"/>
    <property type="match status" value="1"/>
</dbReference>
<dbReference type="Pfam" id="PF12732">
    <property type="entry name" value="YtxH"/>
    <property type="match status" value="1"/>
</dbReference>
<keyword evidence="1" id="KW-1133">Transmembrane helix</keyword>